<comment type="caution">
    <text evidence="1">The sequence shown here is derived from an EMBL/GenBank/DDBJ whole genome shotgun (WGS) entry which is preliminary data.</text>
</comment>
<sequence>METPAIPDKDRLKATNILRDTLTRNLDLSRSKPSFVLVLLPEASRAIYSALKALCDRELGVQTLCMLLDQATSLRKQNLPEGKKRALQKQYFANVVLKLNAKLGGENHSLDGASLRWFKEKRTMLVGIDVTHPSSTSAQGAPSIAAVVANTDDKLTQFPASLSLQVNRKIKKDAEEMVQDLRDMLIERLKLYKKTCHALPERVIVYRDGVSEGQYSLVLDKEVPQILEAFDSKELQFESKPTLSVIVCGKRHHARFLGTNKDEVTSNGNTRPGTVVDKGVTDIYNFDFYLQSHSGLKGTVRPTHYIVIYDENRISADEVQSAVHNNSHMYARATKAVSLVPPAYYADIACERARLYLGPLMDGTHPQSSKKTGKKSGEEERLRIFEEAKALWNAHGIHPDLQDTMFYI</sequence>
<keyword evidence="2" id="KW-1185">Reference proteome</keyword>
<dbReference type="EMBL" id="JANHOG010001910">
    <property type="protein sequence ID" value="KAJ3529959.1"/>
    <property type="molecule type" value="Genomic_DNA"/>
</dbReference>
<evidence type="ECO:0000313" key="2">
    <source>
        <dbReference type="Proteomes" id="UP001148662"/>
    </source>
</evidence>
<protein>
    <submittedName>
        <fullName evidence="1">Uncharacterized protein</fullName>
    </submittedName>
</protein>
<proteinExistence type="predicted"/>
<name>A0ACC1S1F0_9APHY</name>
<reference evidence="1" key="1">
    <citation type="submission" date="2022-07" db="EMBL/GenBank/DDBJ databases">
        <title>Genome Sequence of Phlebia brevispora.</title>
        <authorList>
            <person name="Buettner E."/>
        </authorList>
    </citation>
    <scope>NUCLEOTIDE SEQUENCE</scope>
    <source>
        <strain evidence="1">MPL23</strain>
    </source>
</reference>
<accession>A0ACC1S1F0</accession>
<gene>
    <name evidence="1" type="ORF">NM688_g7779</name>
</gene>
<dbReference type="Proteomes" id="UP001148662">
    <property type="component" value="Unassembled WGS sequence"/>
</dbReference>
<evidence type="ECO:0000313" key="1">
    <source>
        <dbReference type="EMBL" id="KAJ3529959.1"/>
    </source>
</evidence>
<organism evidence="1 2">
    <name type="scientific">Phlebia brevispora</name>
    <dbReference type="NCBI Taxonomy" id="194682"/>
    <lineage>
        <taxon>Eukaryota</taxon>
        <taxon>Fungi</taxon>
        <taxon>Dikarya</taxon>
        <taxon>Basidiomycota</taxon>
        <taxon>Agaricomycotina</taxon>
        <taxon>Agaricomycetes</taxon>
        <taxon>Polyporales</taxon>
        <taxon>Meruliaceae</taxon>
        <taxon>Phlebia</taxon>
    </lineage>
</organism>